<name>A0A1S2VQ72_9BACT</name>
<keyword evidence="1" id="KW-0732">Signal</keyword>
<evidence type="ECO:0000313" key="3">
    <source>
        <dbReference type="Proteomes" id="UP000181790"/>
    </source>
</evidence>
<keyword evidence="3" id="KW-1185">Reference proteome</keyword>
<dbReference type="InterPro" id="IPR010846">
    <property type="entry name" value="AmiA-like"/>
</dbReference>
<dbReference type="EMBL" id="MORL01000001">
    <property type="protein sequence ID" value="OIN60919.1"/>
    <property type="molecule type" value="Genomic_DNA"/>
</dbReference>
<dbReference type="RefSeq" id="WP_071501423.1">
    <property type="nucleotide sequence ID" value="NZ_MORL01000001.1"/>
</dbReference>
<protein>
    <recommendedName>
        <fullName evidence="4">DUF1460 domain-containing protein</fullName>
    </recommendedName>
</protein>
<feature type="signal peptide" evidence="1">
    <location>
        <begin position="1"/>
        <end position="21"/>
    </location>
</feature>
<evidence type="ECO:0008006" key="4">
    <source>
        <dbReference type="Google" id="ProtNLM"/>
    </source>
</evidence>
<gene>
    <name evidence="2" type="ORF">BLX24_02195</name>
</gene>
<dbReference type="Pfam" id="PF07313">
    <property type="entry name" value="AmiA-like"/>
    <property type="match status" value="1"/>
</dbReference>
<dbReference type="Proteomes" id="UP000181790">
    <property type="component" value="Unassembled WGS sequence"/>
</dbReference>
<proteinExistence type="predicted"/>
<dbReference type="InterPro" id="IPR038765">
    <property type="entry name" value="Papain-like_cys_pep_sf"/>
</dbReference>
<organism evidence="2 3">
    <name type="scientific">Arsenicibacter rosenii</name>
    <dbReference type="NCBI Taxonomy" id="1750698"/>
    <lineage>
        <taxon>Bacteria</taxon>
        <taxon>Pseudomonadati</taxon>
        <taxon>Bacteroidota</taxon>
        <taxon>Cytophagia</taxon>
        <taxon>Cytophagales</taxon>
        <taxon>Spirosomataceae</taxon>
        <taxon>Arsenicibacter</taxon>
    </lineage>
</organism>
<evidence type="ECO:0000256" key="1">
    <source>
        <dbReference type="SAM" id="SignalP"/>
    </source>
</evidence>
<evidence type="ECO:0000313" key="2">
    <source>
        <dbReference type="EMBL" id="OIN60919.1"/>
    </source>
</evidence>
<sequence length="288" mass="32789">MKRTFTTLLLLFSGWIGYAQEAPVPETRFPDLQGGKTISESVLLFGKSFIGKPYVAHTLEGNAAEQLVVNFQKFDCTTFVESVMGLSFAWHDSQLKATKMSLEETYKRYLTKIRYRNGQLDGYASRLHYFSEWLADNERKGLIRDISRHFPGSMQVSKPVSYMTAATWKYPALQDPAVYKQIVQAEAAISQQAFYFIPKKNLRQAENQLRDGDIIMLTAARTGLDMKHCGFAVWQNGKVYLLHASSDFGMVMLTRQPLIRYVMDNKRLSGIRVARMSPNAQLTALLNE</sequence>
<dbReference type="Gene3D" id="2.30.260.10">
    <property type="entry name" value="putative xylanase like domain"/>
    <property type="match status" value="1"/>
</dbReference>
<dbReference type="SUPFAM" id="SSF54001">
    <property type="entry name" value="Cysteine proteinases"/>
    <property type="match status" value="1"/>
</dbReference>
<comment type="caution">
    <text evidence="2">The sequence shown here is derived from an EMBL/GenBank/DDBJ whole genome shotgun (WGS) entry which is preliminary data.</text>
</comment>
<reference evidence="2 3" key="1">
    <citation type="submission" date="2016-10" db="EMBL/GenBank/DDBJ databases">
        <title>Arsenicibacter rosenii gen. nov., sp. nov., an efficient arsenic-methylating bacterium isolated from an arsenic-contaminated paddy soil.</title>
        <authorList>
            <person name="Huang K."/>
        </authorList>
    </citation>
    <scope>NUCLEOTIDE SEQUENCE [LARGE SCALE GENOMIC DNA]</scope>
    <source>
        <strain evidence="2 3">SM-1</strain>
    </source>
</reference>
<dbReference type="Gene3D" id="1.10.3670.10">
    <property type="entry name" value="Putative xylanase like domain"/>
    <property type="match status" value="1"/>
</dbReference>
<accession>A0A1S2VQ72</accession>
<feature type="chain" id="PRO_5010287938" description="DUF1460 domain-containing protein" evidence="1">
    <location>
        <begin position="22"/>
        <end position="288"/>
    </location>
</feature>
<dbReference type="AlphaFoldDB" id="A0A1S2VQ72"/>
<dbReference type="OrthoDB" id="1409585at2"/>